<evidence type="ECO:0000313" key="1">
    <source>
        <dbReference type="EMBL" id="KAA1085334.1"/>
    </source>
</evidence>
<evidence type="ECO:0000313" key="2">
    <source>
        <dbReference type="Proteomes" id="UP000324748"/>
    </source>
</evidence>
<organism evidence="1 2">
    <name type="scientific">Puccinia graminis f. sp. tritici</name>
    <dbReference type="NCBI Taxonomy" id="56615"/>
    <lineage>
        <taxon>Eukaryota</taxon>
        <taxon>Fungi</taxon>
        <taxon>Dikarya</taxon>
        <taxon>Basidiomycota</taxon>
        <taxon>Pucciniomycotina</taxon>
        <taxon>Pucciniomycetes</taxon>
        <taxon>Pucciniales</taxon>
        <taxon>Pucciniaceae</taxon>
        <taxon>Puccinia</taxon>
    </lineage>
</organism>
<dbReference type="AlphaFoldDB" id="A0A5B0NA55"/>
<dbReference type="Proteomes" id="UP000324748">
    <property type="component" value="Unassembled WGS sequence"/>
</dbReference>
<dbReference type="EMBL" id="VSWC01000106">
    <property type="protein sequence ID" value="KAA1085334.1"/>
    <property type="molecule type" value="Genomic_DNA"/>
</dbReference>
<keyword evidence="2" id="KW-1185">Reference proteome</keyword>
<sequence>MSDSPIAPTLTYSETRISYEKNKDYQYSYFWKTRIVKTYQITTYSTYLTSTKELIGENKHKRLISVVIGRTRENLDSALLDYRAAYGSLWPHLIPLLVHTTP</sequence>
<protein>
    <submittedName>
        <fullName evidence="1">Uncharacterized protein</fullName>
    </submittedName>
</protein>
<gene>
    <name evidence="1" type="ORF">PGT21_003515</name>
</gene>
<comment type="caution">
    <text evidence="1">The sequence shown here is derived from an EMBL/GenBank/DDBJ whole genome shotgun (WGS) entry which is preliminary data.</text>
</comment>
<reference evidence="1 2" key="1">
    <citation type="submission" date="2019-05" db="EMBL/GenBank/DDBJ databases">
        <title>Emergence of the Ug99 lineage of the wheat stem rust pathogen through somatic hybridization.</title>
        <authorList>
            <person name="Li F."/>
            <person name="Upadhyaya N.M."/>
            <person name="Sperschneider J."/>
            <person name="Matny O."/>
            <person name="Nguyen-Phuc H."/>
            <person name="Mago R."/>
            <person name="Raley C."/>
            <person name="Miller M.E."/>
            <person name="Silverstein K.A.T."/>
            <person name="Henningsen E."/>
            <person name="Hirsch C.D."/>
            <person name="Visser B."/>
            <person name="Pretorius Z.A."/>
            <person name="Steffenson B.J."/>
            <person name="Schwessinger B."/>
            <person name="Dodds P.N."/>
            <person name="Figueroa M."/>
        </authorList>
    </citation>
    <scope>NUCLEOTIDE SEQUENCE [LARGE SCALE GENOMIC DNA]</scope>
    <source>
        <strain evidence="1">21-0</strain>
    </source>
</reference>
<proteinExistence type="predicted"/>
<accession>A0A5B0NA55</accession>
<name>A0A5B0NA55_PUCGR</name>